<feature type="compositionally biased region" description="Polar residues" evidence="1">
    <location>
        <begin position="61"/>
        <end position="75"/>
    </location>
</feature>
<feature type="region of interest" description="Disordered" evidence="1">
    <location>
        <begin position="1"/>
        <end position="75"/>
    </location>
</feature>
<name>A0A9Q3CHP4_9BASI</name>
<comment type="caution">
    <text evidence="2">The sequence shown here is derived from an EMBL/GenBank/DDBJ whole genome shotgun (WGS) entry which is preliminary data.</text>
</comment>
<accession>A0A9Q3CHP4</accession>
<evidence type="ECO:0000313" key="2">
    <source>
        <dbReference type="EMBL" id="MBW0483118.1"/>
    </source>
</evidence>
<reference evidence="2" key="1">
    <citation type="submission" date="2021-03" db="EMBL/GenBank/DDBJ databases">
        <title>Draft genome sequence of rust myrtle Austropuccinia psidii MF-1, a brazilian biotype.</title>
        <authorList>
            <person name="Quecine M.C."/>
            <person name="Pachon D.M.R."/>
            <person name="Bonatelli M.L."/>
            <person name="Correr F.H."/>
            <person name="Franceschini L.M."/>
            <person name="Leite T.F."/>
            <person name="Margarido G.R.A."/>
            <person name="Almeida C.A."/>
            <person name="Ferrarezi J.A."/>
            <person name="Labate C.A."/>
        </authorList>
    </citation>
    <scope>NUCLEOTIDE SEQUENCE</scope>
    <source>
        <strain evidence="2">MF-1</strain>
    </source>
</reference>
<evidence type="ECO:0000313" key="3">
    <source>
        <dbReference type="Proteomes" id="UP000765509"/>
    </source>
</evidence>
<evidence type="ECO:0000256" key="1">
    <source>
        <dbReference type="SAM" id="MobiDB-lite"/>
    </source>
</evidence>
<dbReference type="EMBL" id="AVOT02007083">
    <property type="protein sequence ID" value="MBW0483118.1"/>
    <property type="molecule type" value="Genomic_DNA"/>
</dbReference>
<keyword evidence="3" id="KW-1185">Reference proteome</keyword>
<organism evidence="2 3">
    <name type="scientific">Austropuccinia psidii MF-1</name>
    <dbReference type="NCBI Taxonomy" id="1389203"/>
    <lineage>
        <taxon>Eukaryota</taxon>
        <taxon>Fungi</taxon>
        <taxon>Dikarya</taxon>
        <taxon>Basidiomycota</taxon>
        <taxon>Pucciniomycotina</taxon>
        <taxon>Pucciniomycetes</taxon>
        <taxon>Pucciniales</taxon>
        <taxon>Sphaerophragmiaceae</taxon>
        <taxon>Austropuccinia</taxon>
    </lineage>
</organism>
<protein>
    <submittedName>
        <fullName evidence="2">Uncharacterized protein</fullName>
    </submittedName>
</protein>
<dbReference type="Proteomes" id="UP000765509">
    <property type="component" value="Unassembled WGS sequence"/>
</dbReference>
<sequence>MAHFWRSSTTRKEGRGPRTSSSLSGVVDEEEENSVEERGSDGTEGVPDPVGESQGTGGPNLAQSNLTSSDQSETSLFAILQQMTQNMANLQEASSSES</sequence>
<dbReference type="AlphaFoldDB" id="A0A9Q3CHP4"/>
<gene>
    <name evidence="2" type="ORF">O181_022833</name>
</gene>
<proteinExistence type="predicted"/>